<comment type="caution">
    <text evidence="5">The sequence shown here is derived from an EMBL/GenBank/DDBJ whole genome shotgun (WGS) entry which is preliminary data.</text>
</comment>
<dbReference type="InterPro" id="IPR003833">
    <property type="entry name" value="CT_C_D"/>
</dbReference>
<reference evidence="5" key="1">
    <citation type="submission" date="2020-11" db="EMBL/GenBank/DDBJ databases">
        <authorList>
            <person name="Lee S.D."/>
        </authorList>
    </citation>
    <scope>NUCLEOTIDE SEQUENCE</scope>
    <source>
        <strain evidence="5">SAP-2</strain>
    </source>
</reference>
<feature type="domain" description="Carboxyltransferase" evidence="4">
    <location>
        <begin position="26"/>
        <end position="226"/>
    </location>
</feature>
<dbReference type="InterPro" id="IPR010016">
    <property type="entry name" value="PxpB"/>
</dbReference>
<dbReference type="SUPFAM" id="SSF50891">
    <property type="entry name" value="Cyclophilin-like"/>
    <property type="match status" value="1"/>
</dbReference>
<sequence>MPKVFHIKSVLKSTKQEKGEVNEIPWRILPIADQAVTVDFGDVIDEVINARVTALASRVRQGAVAGVTSLVPTYRALTVGYDSTKTQQSALVATLNVLLSQPDGEADPVKIWTIPVNYGGAQGVDLEWLAQTHRVSPQEVVERHVAGSYRVYMIGFMPGFAYLGGLDPLLHTSRRESPRLKVPAGSISIGGMQTAVGSVEAPSGWHLIGRTPVRSFAPERAEPFLFSAGDRICFTAIGVEEYTHLQAKTDYLPEWTWQ</sequence>
<dbReference type="EC" id="3.5.2.9" evidence="5"/>
<dbReference type="NCBIfam" id="TIGR00370">
    <property type="entry name" value="5-oxoprolinase subunit PxpB"/>
    <property type="match status" value="1"/>
</dbReference>
<keyword evidence="1" id="KW-0547">Nucleotide-binding</keyword>
<gene>
    <name evidence="5" type="primary">pxpB</name>
    <name evidence="5" type="ORF">ITX54_21325</name>
</gene>
<dbReference type="PANTHER" id="PTHR34698:SF2">
    <property type="entry name" value="5-OXOPROLINASE SUBUNIT B"/>
    <property type="match status" value="1"/>
</dbReference>
<dbReference type="InterPro" id="IPR029000">
    <property type="entry name" value="Cyclophilin-like_dom_sf"/>
</dbReference>
<name>A0AA40X5U4_9GAMM</name>
<dbReference type="Gene3D" id="3.30.1360.40">
    <property type="match status" value="1"/>
</dbReference>
<proteinExistence type="predicted"/>
<dbReference type="Proteomes" id="UP000705283">
    <property type="component" value="Unassembled WGS sequence"/>
</dbReference>
<dbReference type="SMART" id="SM00796">
    <property type="entry name" value="AHS1"/>
    <property type="match status" value="1"/>
</dbReference>
<dbReference type="EMBL" id="JADMKS010000010">
    <property type="protein sequence ID" value="MBF6639206.1"/>
    <property type="molecule type" value="Genomic_DNA"/>
</dbReference>
<accession>A0AA40X5U4</accession>
<protein>
    <submittedName>
        <fullName evidence="5">5-oxoprolinase subunit PxpB</fullName>
        <ecNumber evidence="5">3.5.2.9</ecNumber>
    </submittedName>
</protein>
<dbReference type="PANTHER" id="PTHR34698">
    <property type="entry name" value="5-OXOPROLINASE SUBUNIT B"/>
    <property type="match status" value="1"/>
</dbReference>
<dbReference type="GO" id="GO:0005524">
    <property type="term" value="F:ATP binding"/>
    <property type="evidence" value="ECO:0007669"/>
    <property type="project" value="UniProtKB-KW"/>
</dbReference>
<dbReference type="AlphaFoldDB" id="A0AA40X5U4"/>
<dbReference type="Gene3D" id="2.40.100.10">
    <property type="entry name" value="Cyclophilin-like"/>
    <property type="match status" value="1"/>
</dbReference>
<evidence type="ECO:0000259" key="4">
    <source>
        <dbReference type="SMART" id="SM00796"/>
    </source>
</evidence>
<reference evidence="5" key="2">
    <citation type="submission" date="2022-09" db="EMBL/GenBank/DDBJ databases">
        <title>Rouxiella aceris sp. nov., isolated from tree sap and emended description of the genus Rhouxiella.</title>
        <authorList>
            <person name="Kim I.S."/>
        </authorList>
    </citation>
    <scope>NUCLEOTIDE SEQUENCE</scope>
    <source>
        <strain evidence="5">SAP-2</strain>
    </source>
</reference>
<keyword evidence="3" id="KW-0067">ATP-binding</keyword>
<evidence type="ECO:0000256" key="1">
    <source>
        <dbReference type="ARBA" id="ARBA00022741"/>
    </source>
</evidence>
<organism evidence="5 6">
    <name type="scientific">Rouxiella silvae</name>
    <dbReference type="NCBI Taxonomy" id="1646373"/>
    <lineage>
        <taxon>Bacteria</taxon>
        <taxon>Pseudomonadati</taxon>
        <taxon>Pseudomonadota</taxon>
        <taxon>Gammaproteobacteria</taxon>
        <taxon>Enterobacterales</taxon>
        <taxon>Yersiniaceae</taxon>
        <taxon>Rouxiella</taxon>
    </lineage>
</organism>
<keyword evidence="2 5" id="KW-0378">Hydrolase</keyword>
<evidence type="ECO:0000313" key="6">
    <source>
        <dbReference type="Proteomes" id="UP000705283"/>
    </source>
</evidence>
<evidence type="ECO:0000313" key="5">
    <source>
        <dbReference type="EMBL" id="MBF6639206.1"/>
    </source>
</evidence>
<evidence type="ECO:0000256" key="2">
    <source>
        <dbReference type="ARBA" id="ARBA00022801"/>
    </source>
</evidence>
<dbReference type="GO" id="GO:0017168">
    <property type="term" value="F:5-oxoprolinase (ATP-hydrolyzing) activity"/>
    <property type="evidence" value="ECO:0007669"/>
    <property type="project" value="UniProtKB-EC"/>
</dbReference>
<dbReference type="SUPFAM" id="SSF160467">
    <property type="entry name" value="PH0987 N-terminal domain-like"/>
    <property type="match status" value="1"/>
</dbReference>
<dbReference type="Pfam" id="PF02682">
    <property type="entry name" value="CT_C_D"/>
    <property type="match status" value="1"/>
</dbReference>
<evidence type="ECO:0000256" key="3">
    <source>
        <dbReference type="ARBA" id="ARBA00022840"/>
    </source>
</evidence>